<feature type="transmembrane region" description="Helical" evidence="8">
    <location>
        <begin position="250"/>
        <end position="269"/>
    </location>
</feature>
<dbReference type="GO" id="GO:0022857">
    <property type="term" value="F:transmembrane transporter activity"/>
    <property type="evidence" value="ECO:0007669"/>
    <property type="project" value="InterPro"/>
</dbReference>
<dbReference type="AlphaFoldDB" id="A0A1E5D559"/>
<comment type="caution">
    <text evidence="9">The sequence shown here is derived from an EMBL/GenBank/DDBJ whole genome shotgun (WGS) entry which is preliminary data.</text>
</comment>
<dbReference type="InterPro" id="IPR000060">
    <property type="entry name" value="BCCT_transptr"/>
</dbReference>
<feature type="transmembrane region" description="Helical" evidence="8">
    <location>
        <begin position="329"/>
        <end position="350"/>
    </location>
</feature>
<dbReference type="Proteomes" id="UP000094165">
    <property type="component" value="Unassembled WGS sequence"/>
</dbReference>
<keyword evidence="7 8" id="KW-0472">Membrane</keyword>
<feature type="transmembrane region" description="Helical" evidence="8">
    <location>
        <begin position="157"/>
        <end position="179"/>
    </location>
</feature>
<sequence length="532" mass="57200">MLTDACQIGKDLPVTETTSKRRIGVQLVPILTIGFISLFLLAAIIDLPRFTVLIQSLFSKAAGQFGYFWQWLMVANFAVALFIAATRYGKTRMGTKNRPTIGTFRWLAMIMCTLLAGGGVFWSAAEPIYHFITPSASYPDIAGSSASAIVPALSQSFLHWGFLAWSVLGTLATIVLMYAHHNHGIKLRPRALLFPIVGDRLEKHWFGAVIDACSIIAVAAGTIGPIGFLASQMGYSLEVLTGLKNDMSSQLMILAVVVAVCAASAASGMDKGLQWLSRLNVIGAFALLLAILILGPTQFIFEQFGLAFATYLKDMPTMSVMDSNPGWNLWWTWFFWGWFIGFAPMMAIFIARISEGRSIRELVLAVAVGAPIVTNFWFSVLGGTGIFLELQTPGVISGPLVDAGLPAVLLASLQQLPFSEILLPAFLVLTTTFVVTTGDSMAYSIAMVVSGDNEPDRKQRLFWAVIMGCVAAVLLMAGEGGLNALQSFIVITAVPVSLIIAITLITGPIAAVKMSKAQDARLSAESELAAQA</sequence>
<evidence type="ECO:0000256" key="8">
    <source>
        <dbReference type="SAM" id="Phobius"/>
    </source>
</evidence>
<feature type="transmembrane region" description="Helical" evidence="8">
    <location>
        <begin position="281"/>
        <end position="309"/>
    </location>
</feature>
<evidence type="ECO:0000256" key="5">
    <source>
        <dbReference type="ARBA" id="ARBA00022692"/>
    </source>
</evidence>
<comment type="subcellular location">
    <subcellularLocation>
        <location evidence="1">Cell membrane</location>
        <topology evidence="1">Multi-pass membrane protein</topology>
    </subcellularLocation>
</comment>
<name>A0A1E5D559_9VIBR</name>
<evidence type="ECO:0000313" key="9">
    <source>
        <dbReference type="EMBL" id="OEE78679.1"/>
    </source>
</evidence>
<keyword evidence="6 8" id="KW-1133">Transmembrane helix</keyword>
<feature type="transmembrane region" description="Helical" evidence="8">
    <location>
        <begin position="421"/>
        <end position="449"/>
    </location>
</feature>
<gene>
    <name evidence="9" type="ORF">A130_12755</name>
</gene>
<keyword evidence="4" id="KW-1003">Cell membrane</keyword>
<keyword evidence="3" id="KW-0813">Transport</keyword>
<protein>
    <submittedName>
        <fullName evidence="9">BCCT transporter</fullName>
    </submittedName>
</protein>
<organism evidence="9 10">
    <name type="scientific">Vibrio genomosp. F6 str. FF-238</name>
    <dbReference type="NCBI Taxonomy" id="1191298"/>
    <lineage>
        <taxon>Bacteria</taxon>
        <taxon>Pseudomonadati</taxon>
        <taxon>Pseudomonadota</taxon>
        <taxon>Gammaproteobacteria</taxon>
        <taxon>Vibrionales</taxon>
        <taxon>Vibrionaceae</taxon>
        <taxon>Vibrio</taxon>
    </lineage>
</organism>
<dbReference type="GO" id="GO:0005886">
    <property type="term" value="C:plasma membrane"/>
    <property type="evidence" value="ECO:0007669"/>
    <property type="project" value="UniProtKB-SubCell"/>
</dbReference>
<keyword evidence="5 8" id="KW-0812">Transmembrane</keyword>
<feature type="transmembrane region" description="Helical" evidence="8">
    <location>
        <begin position="362"/>
        <end position="388"/>
    </location>
</feature>
<dbReference type="Pfam" id="PF02028">
    <property type="entry name" value="BCCT"/>
    <property type="match status" value="1"/>
</dbReference>
<dbReference type="PANTHER" id="PTHR30047">
    <property type="entry name" value="HIGH-AFFINITY CHOLINE TRANSPORT PROTEIN-RELATED"/>
    <property type="match status" value="1"/>
</dbReference>
<proteinExistence type="inferred from homology"/>
<feature type="transmembrane region" description="Helical" evidence="8">
    <location>
        <begin position="106"/>
        <end position="125"/>
    </location>
</feature>
<feature type="transmembrane region" description="Helical" evidence="8">
    <location>
        <begin position="461"/>
        <end position="478"/>
    </location>
</feature>
<dbReference type="PANTHER" id="PTHR30047:SF7">
    <property type="entry name" value="HIGH-AFFINITY CHOLINE TRANSPORT PROTEIN"/>
    <property type="match status" value="1"/>
</dbReference>
<keyword evidence="10" id="KW-1185">Reference proteome</keyword>
<evidence type="ECO:0000256" key="6">
    <source>
        <dbReference type="ARBA" id="ARBA00022989"/>
    </source>
</evidence>
<reference evidence="9 10" key="1">
    <citation type="journal article" date="2012" name="Science">
        <title>Ecological populations of bacteria act as socially cohesive units of antibiotic production and resistance.</title>
        <authorList>
            <person name="Cordero O.X."/>
            <person name="Wildschutte H."/>
            <person name="Kirkup B."/>
            <person name="Proehl S."/>
            <person name="Ngo L."/>
            <person name="Hussain F."/>
            <person name="Le Roux F."/>
            <person name="Mincer T."/>
            <person name="Polz M.F."/>
        </authorList>
    </citation>
    <scope>NUCLEOTIDE SEQUENCE [LARGE SCALE GENOMIC DNA]</scope>
    <source>
        <strain evidence="9 10">FF-238</strain>
    </source>
</reference>
<evidence type="ECO:0000256" key="2">
    <source>
        <dbReference type="ARBA" id="ARBA00005658"/>
    </source>
</evidence>
<evidence type="ECO:0000256" key="1">
    <source>
        <dbReference type="ARBA" id="ARBA00004651"/>
    </source>
</evidence>
<accession>A0A1E5D559</accession>
<evidence type="ECO:0000256" key="3">
    <source>
        <dbReference type="ARBA" id="ARBA00022448"/>
    </source>
</evidence>
<feature type="transmembrane region" description="Helical" evidence="8">
    <location>
        <begin position="205"/>
        <end position="230"/>
    </location>
</feature>
<feature type="transmembrane region" description="Helical" evidence="8">
    <location>
        <begin position="27"/>
        <end position="45"/>
    </location>
</feature>
<feature type="transmembrane region" description="Helical" evidence="8">
    <location>
        <begin position="484"/>
        <end position="512"/>
    </location>
</feature>
<feature type="transmembrane region" description="Helical" evidence="8">
    <location>
        <begin position="65"/>
        <end position="85"/>
    </location>
</feature>
<comment type="similarity">
    <text evidence="2">Belongs to the BCCT transporter (TC 2.A.15) family.</text>
</comment>
<dbReference type="EMBL" id="AJYW02000041">
    <property type="protein sequence ID" value="OEE78679.1"/>
    <property type="molecule type" value="Genomic_DNA"/>
</dbReference>
<dbReference type="RefSeq" id="WP_017054420.1">
    <property type="nucleotide sequence ID" value="NZ_AJYW02000041.1"/>
</dbReference>
<evidence type="ECO:0000256" key="7">
    <source>
        <dbReference type="ARBA" id="ARBA00023136"/>
    </source>
</evidence>
<evidence type="ECO:0000256" key="4">
    <source>
        <dbReference type="ARBA" id="ARBA00022475"/>
    </source>
</evidence>
<evidence type="ECO:0000313" key="10">
    <source>
        <dbReference type="Proteomes" id="UP000094165"/>
    </source>
</evidence>